<name>A0A7S0P1G5_9EUKA</name>
<dbReference type="GO" id="GO:0005524">
    <property type="term" value="F:ATP binding"/>
    <property type="evidence" value="ECO:0007669"/>
    <property type="project" value="UniProtKB-KW"/>
</dbReference>
<dbReference type="InterPro" id="IPR015865">
    <property type="entry name" value="Riboflavin_kinase_bac/euk"/>
</dbReference>
<organism evidence="10">
    <name type="scientific">Calcidiscus leptoporus</name>
    <dbReference type="NCBI Taxonomy" id="127549"/>
    <lineage>
        <taxon>Eukaryota</taxon>
        <taxon>Haptista</taxon>
        <taxon>Haptophyta</taxon>
        <taxon>Prymnesiophyceae</taxon>
        <taxon>Coccolithales</taxon>
        <taxon>Calcidiscaceae</taxon>
        <taxon>Calcidiscus</taxon>
    </lineage>
</organism>
<keyword evidence="6" id="KW-0547">Nucleotide-binding</keyword>
<feature type="domain" description="Riboflavin kinase" evidence="9">
    <location>
        <begin position="7"/>
        <end position="146"/>
    </location>
</feature>
<keyword evidence="4" id="KW-0288">FMN</keyword>
<evidence type="ECO:0000256" key="1">
    <source>
        <dbReference type="ARBA" id="ARBA00005201"/>
    </source>
</evidence>
<dbReference type="SUPFAM" id="SSF82114">
    <property type="entry name" value="Riboflavin kinase-like"/>
    <property type="match status" value="1"/>
</dbReference>
<feature type="compositionally biased region" description="Polar residues" evidence="8">
    <location>
        <begin position="165"/>
        <end position="179"/>
    </location>
</feature>
<dbReference type="EC" id="2.7.1.26" evidence="2"/>
<protein>
    <recommendedName>
        <fullName evidence="2">riboflavin kinase</fullName>
        <ecNumber evidence="2">2.7.1.26</ecNumber>
    </recommendedName>
</protein>
<dbReference type="Gene3D" id="2.40.30.30">
    <property type="entry name" value="Riboflavin kinase-like"/>
    <property type="match status" value="1"/>
</dbReference>
<dbReference type="PANTHER" id="PTHR22749:SF6">
    <property type="entry name" value="RIBOFLAVIN KINASE"/>
    <property type="match status" value="1"/>
</dbReference>
<keyword evidence="7" id="KW-0067">ATP-binding</keyword>
<sequence length="187" mass="20758">MVVRVCHPVGPFRFMGKVVMGFQRGSKQLGWPTANLDPAAFEHVLDAAEEGVYVGWATVSDVRLPEASRTSVHKAVLSIGWNPFYQNSERTVEAFLCHDFGGRDFYDTQMKLIICAFLRPQASFATLEALKEVIAADVEYGIKVLDQPPQIDLSADPFFSDGNEPPTQVSHHTLTQPDSSPRHDRVA</sequence>
<dbReference type="GO" id="GO:0008531">
    <property type="term" value="F:riboflavin kinase activity"/>
    <property type="evidence" value="ECO:0007669"/>
    <property type="project" value="UniProtKB-EC"/>
</dbReference>
<accession>A0A7S0P1G5</accession>
<dbReference type="InterPro" id="IPR023468">
    <property type="entry name" value="Riboflavin_kinase"/>
</dbReference>
<dbReference type="PANTHER" id="PTHR22749">
    <property type="entry name" value="RIBOFLAVIN KINASE/FMN ADENYLYLTRANSFERASE"/>
    <property type="match status" value="1"/>
</dbReference>
<dbReference type="AlphaFoldDB" id="A0A7S0P1G5"/>
<dbReference type="Pfam" id="PF01687">
    <property type="entry name" value="Flavokinase"/>
    <property type="match status" value="1"/>
</dbReference>
<keyword evidence="5" id="KW-0808">Transferase</keyword>
<evidence type="ECO:0000256" key="4">
    <source>
        <dbReference type="ARBA" id="ARBA00022643"/>
    </source>
</evidence>
<evidence type="ECO:0000256" key="2">
    <source>
        <dbReference type="ARBA" id="ARBA00012105"/>
    </source>
</evidence>
<dbReference type="SMART" id="SM00904">
    <property type="entry name" value="Flavokinase"/>
    <property type="match status" value="1"/>
</dbReference>
<evidence type="ECO:0000256" key="6">
    <source>
        <dbReference type="ARBA" id="ARBA00022741"/>
    </source>
</evidence>
<evidence type="ECO:0000256" key="5">
    <source>
        <dbReference type="ARBA" id="ARBA00022679"/>
    </source>
</evidence>
<dbReference type="GO" id="GO:0009231">
    <property type="term" value="P:riboflavin biosynthetic process"/>
    <property type="evidence" value="ECO:0007669"/>
    <property type="project" value="InterPro"/>
</dbReference>
<evidence type="ECO:0000256" key="8">
    <source>
        <dbReference type="SAM" id="MobiDB-lite"/>
    </source>
</evidence>
<dbReference type="UniPathway" id="UPA00276">
    <property type="reaction ID" value="UER00406"/>
</dbReference>
<evidence type="ECO:0000256" key="7">
    <source>
        <dbReference type="ARBA" id="ARBA00022840"/>
    </source>
</evidence>
<comment type="pathway">
    <text evidence="1">Cofactor biosynthesis; FMN biosynthesis; FMN from riboflavin (ATP route): step 1/1.</text>
</comment>
<feature type="region of interest" description="Disordered" evidence="8">
    <location>
        <begin position="155"/>
        <end position="187"/>
    </location>
</feature>
<dbReference type="GO" id="GO:0009398">
    <property type="term" value="P:FMN biosynthetic process"/>
    <property type="evidence" value="ECO:0007669"/>
    <property type="project" value="UniProtKB-UniPathway"/>
</dbReference>
<evidence type="ECO:0000256" key="3">
    <source>
        <dbReference type="ARBA" id="ARBA00022630"/>
    </source>
</evidence>
<gene>
    <name evidence="10" type="ORF">CLEP1334_LOCUS22644</name>
</gene>
<evidence type="ECO:0000313" key="10">
    <source>
        <dbReference type="EMBL" id="CAD8547354.1"/>
    </source>
</evidence>
<evidence type="ECO:0000259" key="9">
    <source>
        <dbReference type="SMART" id="SM00904"/>
    </source>
</evidence>
<dbReference type="EMBL" id="HBER01045066">
    <property type="protein sequence ID" value="CAD8547354.1"/>
    <property type="molecule type" value="Transcribed_RNA"/>
</dbReference>
<dbReference type="InterPro" id="IPR023465">
    <property type="entry name" value="Riboflavin_kinase_dom_sf"/>
</dbReference>
<proteinExistence type="predicted"/>
<keyword evidence="3" id="KW-0285">Flavoprotein</keyword>
<reference evidence="10" key="1">
    <citation type="submission" date="2021-01" db="EMBL/GenBank/DDBJ databases">
        <authorList>
            <person name="Corre E."/>
            <person name="Pelletier E."/>
            <person name="Niang G."/>
            <person name="Scheremetjew M."/>
            <person name="Finn R."/>
            <person name="Kale V."/>
            <person name="Holt S."/>
            <person name="Cochrane G."/>
            <person name="Meng A."/>
            <person name="Brown T."/>
            <person name="Cohen L."/>
        </authorList>
    </citation>
    <scope>NUCLEOTIDE SEQUENCE</scope>
    <source>
        <strain evidence="10">RCC1130</strain>
    </source>
</reference>